<dbReference type="AlphaFoldDB" id="A0A6A5SUS7"/>
<keyword evidence="5" id="KW-1185">Reference proteome</keyword>
<evidence type="ECO:0000256" key="1">
    <source>
        <dbReference type="SAM" id="MobiDB-lite"/>
    </source>
</evidence>
<organism evidence="4 5">
    <name type="scientific">Clathrospora elynae</name>
    <dbReference type="NCBI Taxonomy" id="706981"/>
    <lineage>
        <taxon>Eukaryota</taxon>
        <taxon>Fungi</taxon>
        <taxon>Dikarya</taxon>
        <taxon>Ascomycota</taxon>
        <taxon>Pezizomycotina</taxon>
        <taxon>Dothideomycetes</taxon>
        <taxon>Pleosporomycetidae</taxon>
        <taxon>Pleosporales</taxon>
        <taxon>Diademaceae</taxon>
        <taxon>Clathrospora</taxon>
    </lineage>
</organism>
<feature type="region of interest" description="Disordered" evidence="1">
    <location>
        <begin position="434"/>
        <end position="455"/>
    </location>
</feature>
<keyword evidence="2" id="KW-0812">Transmembrane</keyword>
<evidence type="ECO:0000313" key="5">
    <source>
        <dbReference type="Proteomes" id="UP000800038"/>
    </source>
</evidence>
<evidence type="ECO:0008006" key="6">
    <source>
        <dbReference type="Google" id="ProtNLM"/>
    </source>
</evidence>
<feature type="region of interest" description="Disordered" evidence="1">
    <location>
        <begin position="163"/>
        <end position="216"/>
    </location>
</feature>
<reference evidence="4" key="1">
    <citation type="journal article" date="2020" name="Stud. Mycol.">
        <title>101 Dothideomycetes genomes: a test case for predicting lifestyles and emergence of pathogens.</title>
        <authorList>
            <person name="Haridas S."/>
            <person name="Albert R."/>
            <person name="Binder M."/>
            <person name="Bloem J."/>
            <person name="Labutti K."/>
            <person name="Salamov A."/>
            <person name="Andreopoulos B."/>
            <person name="Baker S."/>
            <person name="Barry K."/>
            <person name="Bills G."/>
            <person name="Bluhm B."/>
            <person name="Cannon C."/>
            <person name="Castanera R."/>
            <person name="Culley D."/>
            <person name="Daum C."/>
            <person name="Ezra D."/>
            <person name="Gonzalez J."/>
            <person name="Henrissat B."/>
            <person name="Kuo A."/>
            <person name="Liang C."/>
            <person name="Lipzen A."/>
            <person name="Lutzoni F."/>
            <person name="Magnuson J."/>
            <person name="Mondo S."/>
            <person name="Nolan M."/>
            <person name="Ohm R."/>
            <person name="Pangilinan J."/>
            <person name="Park H.-J."/>
            <person name="Ramirez L."/>
            <person name="Alfaro M."/>
            <person name="Sun H."/>
            <person name="Tritt A."/>
            <person name="Yoshinaga Y."/>
            <person name="Zwiers L.-H."/>
            <person name="Turgeon B."/>
            <person name="Goodwin S."/>
            <person name="Spatafora J."/>
            <person name="Crous P."/>
            <person name="Grigoriev I."/>
        </authorList>
    </citation>
    <scope>NUCLEOTIDE SEQUENCE</scope>
    <source>
        <strain evidence="4">CBS 161.51</strain>
    </source>
</reference>
<feature type="transmembrane region" description="Helical" evidence="2">
    <location>
        <begin position="258"/>
        <end position="282"/>
    </location>
</feature>
<dbReference type="Gene3D" id="1.20.5.510">
    <property type="entry name" value="Single helix bin"/>
    <property type="match status" value="1"/>
</dbReference>
<dbReference type="EMBL" id="ML976024">
    <property type="protein sequence ID" value="KAF1943578.1"/>
    <property type="molecule type" value="Genomic_DNA"/>
</dbReference>
<evidence type="ECO:0000256" key="2">
    <source>
        <dbReference type="SAM" id="Phobius"/>
    </source>
</evidence>
<dbReference type="CDD" id="cd12087">
    <property type="entry name" value="TM_EGFR-like"/>
    <property type="match status" value="1"/>
</dbReference>
<feature type="region of interest" description="Disordered" evidence="1">
    <location>
        <begin position="357"/>
        <end position="384"/>
    </location>
</feature>
<accession>A0A6A5SUS7</accession>
<evidence type="ECO:0000256" key="3">
    <source>
        <dbReference type="SAM" id="SignalP"/>
    </source>
</evidence>
<feature type="signal peptide" evidence="3">
    <location>
        <begin position="1"/>
        <end position="22"/>
    </location>
</feature>
<keyword evidence="2" id="KW-1133">Transmembrane helix</keyword>
<gene>
    <name evidence="4" type="ORF">EJ02DRAFT_131165</name>
</gene>
<dbReference type="OrthoDB" id="5215637at2759"/>
<feature type="chain" id="PRO_5025384854" description="Mid2 domain-containing protein" evidence="3">
    <location>
        <begin position="23"/>
        <end position="455"/>
    </location>
</feature>
<dbReference type="Proteomes" id="UP000800038">
    <property type="component" value="Unassembled WGS sequence"/>
</dbReference>
<keyword evidence="3" id="KW-0732">Signal</keyword>
<name>A0A6A5SUS7_9PLEO</name>
<evidence type="ECO:0000313" key="4">
    <source>
        <dbReference type="EMBL" id="KAF1943578.1"/>
    </source>
</evidence>
<protein>
    <recommendedName>
        <fullName evidence="6">Mid2 domain-containing protein</fullName>
    </recommendedName>
</protein>
<proteinExistence type="predicted"/>
<feature type="compositionally biased region" description="Low complexity" evidence="1">
    <location>
        <begin position="172"/>
        <end position="208"/>
    </location>
</feature>
<sequence>MPTTLTWLRAAAVAALVTQATAQQCYYRNGDKAPDTEKACSSAKGSACCPDKWECLDNGLCYYPSNNLYGRYSCTDKDWNSPGCASNMCTYGGTAGGGESITQCSNHDNNWCCNGDAQHVNCCQESPSPRPFFALQDGNAYATIGSNKAMIAPDLSGITGLASGTGGGSGGASSASQTPAPTSSDAPSSAGSRAPSATAATVQTSAAPFTSVSTHVSTGPGGAATIYVTYMVTPSSSPTASASSTSASESGSGKMSNLGVIVGCAVGIPLALALVGIVFWMFRKRRQQKANPYKESPEMEGDSAGFAGGAAGKLGKKDLFRHSRPGTTEIDGNPVGAGRPISTVKGHAELPSGNGFQPGHGTAYTPDSVGIGGGNGDRHTWSSVPPQYSPAQNQTGFNHHPEAMELDGTSAMPIINEKTETSQGPQQYAAYRPPHAAELPTVMTPPEDVEKQMPR</sequence>
<keyword evidence="2" id="KW-0472">Membrane</keyword>